<dbReference type="GO" id="GO:0005829">
    <property type="term" value="C:cytosol"/>
    <property type="evidence" value="ECO:0007669"/>
    <property type="project" value="TreeGrafter"/>
</dbReference>
<dbReference type="OrthoDB" id="9805696at2"/>
<dbReference type="RefSeq" id="WP_115852613.1">
    <property type="nucleotide sequence ID" value="NZ_QRDJ01000006.1"/>
</dbReference>
<evidence type="ECO:0000256" key="3">
    <source>
        <dbReference type="ARBA" id="ARBA00022806"/>
    </source>
</evidence>
<evidence type="ECO:0000256" key="6">
    <source>
        <dbReference type="PROSITE-ProRule" id="PRU00552"/>
    </source>
</evidence>
<dbReference type="InterPro" id="IPR050079">
    <property type="entry name" value="DEAD_box_RNA_helicase"/>
</dbReference>
<dbReference type="InterPro" id="IPR014014">
    <property type="entry name" value="RNA_helicase_DEAD_Q_motif"/>
</dbReference>
<feature type="domain" description="DEAD-box RNA helicase Q" evidence="10">
    <location>
        <begin position="10"/>
        <end position="38"/>
    </location>
</feature>
<dbReference type="SUPFAM" id="SSF52540">
    <property type="entry name" value="P-loop containing nucleoside triphosphate hydrolases"/>
    <property type="match status" value="1"/>
</dbReference>
<dbReference type="NCBIfam" id="NF008744">
    <property type="entry name" value="PRK11776.1"/>
    <property type="match status" value="1"/>
</dbReference>
<name>A0A3D9DZ47_9GAMM</name>
<dbReference type="InterPro" id="IPR005580">
    <property type="entry name" value="DbpA/CsdA_RNA-bd_dom"/>
</dbReference>
<dbReference type="Gene3D" id="3.30.70.330">
    <property type="match status" value="1"/>
</dbReference>
<dbReference type="CDD" id="cd12501">
    <property type="entry name" value="RRM_EcDbpA_like"/>
    <property type="match status" value="1"/>
</dbReference>
<dbReference type="CDD" id="cd00268">
    <property type="entry name" value="DEADc"/>
    <property type="match status" value="1"/>
</dbReference>
<keyword evidence="2 7" id="KW-0378">Hydrolase</keyword>
<dbReference type="Gene3D" id="3.40.50.300">
    <property type="entry name" value="P-loop containing nucleotide triphosphate hydrolases"/>
    <property type="match status" value="2"/>
</dbReference>
<reference evidence="11 12" key="1">
    <citation type="submission" date="2018-07" db="EMBL/GenBank/DDBJ databases">
        <title>Genomic Encyclopedia of Type Strains, Phase IV (KMG-IV): sequencing the most valuable type-strain genomes for metagenomic binning, comparative biology and taxonomic classification.</title>
        <authorList>
            <person name="Goeker M."/>
        </authorList>
    </citation>
    <scope>NUCLEOTIDE SEQUENCE [LARGE SCALE GENOMIC DNA]</scope>
    <source>
        <strain evidence="11 12">DSM 14324</strain>
    </source>
</reference>
<comment type="caution">
    <text evidence="11">The sequence shown here is derived from an EMBL/GenBank/DDBJ whole genome shotgun (WGS) entry which is preliminary data.</text>
</comment>
<dbReference type="Pfam" id="PF00271">
    <property type="entry name" value="Helicase_C"/>
    <property type="match status" value="1"/>
</dbReference>
<evidence type="ECO:0000256" key="1">
    <source>
        <dbReference type="ARBA" id="ARBA00022741"/>
    </source>
</evidence>
<evidence type="ECO:0000313" key="12">
    <source>
        <dbReference type="Proteomes" id="UP000256334"/>
    </source>
</evidence>
<keyword evidence="1 7" id="KW-0547">Nucleotide-binding</keyword>
<dbReference type="InterPro" id="IPR044742">
    <property type="entry name" value="DEAD/DEAH_RhlB"/>
</dbReference>
<dbReference type="Pfam" id="PF03880">
    <property type="entry name" value="DbpA"/>
    <property type="match status" value="1"/>
</dbReference>
<evidence type="ECO:0000313" key="11">
    <source>
        <dbReference type="EMBL" id="REC95609.1"/>
    </source>
</evidence>
<evidence type="ECO:0000259" key="9">
    <source>
        <dbReference type="PROSITE" id="PS51194"/>
    </source>
</evidence>
<dbReference type="InterPro" id="IPR011545">
    <property type="entry name" value="DEAD/DEAH_box_helicase_dom"/>
</dbReference>
<dbReference type="Pfam" id="PF00270">
    <property type="entry name" value="DEAD"/>
    <property type="match status" value="1"/>
</dbReference>
<dbReference type="InterPro" id="IPR027417">
    <property type="entry name" value="P-loop_NTPase"/>
</dbReference>
<dbReference type="InterPro" id="IPR012677">
    <property type="entry name" value="Nucleotide-bd_a/b_plait_sf"/>
</dbReference>
<evidence type="ECO:0000256" key="2">
    <source>
        <dbReference type="ARBA" id="ARBA00022801"/>
    </source>
</evidence>
<dbReference type="GO" id="GO:0005524">
    <property type="term" value="F:ATP binding"/>
    <property type="evidence" value="ECO:0007669"/>
    <property type="project" value="UniProtKB-KW"/>
</dbReference>
<dbReference type="Proteomes" id="UP000256334">
    <property type="component" value="Unassembled WGS sequence"/>
</dbReference>
<sequence>MSNDAPGAVTDFASLALPPALSDNLATLGYHAMTPIQAESLPLMLAGRDVIGRGRTGSGKTAAFGLSLLARLDVKRFCVQSLVLCPTRELADQVGEEIRRLARGLHNVKVLTLCGGVPIGPQRESLFHGAHIIVGTPGRVEDHLRRGSLSLEALNVLVLDEADRMLDMGFQDALDAIIEVTPRRRQTLLFSATWSESLAPVAARVMQDPTTVEVDTDHDEQSIRQHFYAVDNDTARLEALRRLLLKYRPASSVVFCNTRREVQSVSDALNDHGFDATALHGDMEQRDRDRTLILLANGSISVLVATDVAARGLDIEALDAVFNYQLAHDMETHVHRVGRTGRAGGQGTAHSLVGERERTRLSLYEAQQDEPITLESLPEASVLTRTPFRPAMATLMIDAGKKQKIRPGDIVGALTGEAGIDATQVGKIKVLERSAWVAVQREVADAALNHLNNGRLKGRSFRARRVTR</sequence>
<feature type="domain" description="Helicase ATP-binding" evidence="8">
    <location>
        <begin position="41"/>
        <end position="212"/>
    </location>
</feature>
<evidence type="ECO:0000259" key="8">
    <source>
        <dbReference type="PROSITE" id="PS51192"/>
    </source>
</evidence>
<keyword evidence="3 7" id="KW-0347">Helicase</keyword>
<evidence type="ECO:0000256" key="4">
    <source>
        <dbReference type="ARBA" id="ARBA00022840"/>
    </source>
</evidence>
<dbReference type="InterPro" id="IPR000629">
    <property type="entry name" value="RNA-helicase_DEAD-box_CS"/>
</dbReference>
<evidence type="ECO:0000256" key="7">
    <source>
        <dbReference type="RuleBase" id="RU000492"/>
    </source>
</evidence>
<keyword evidence="12" id="KW-1185">Reference proteome</keyword>
<comment type="similarity">
    <text evidence="5 7">Belongs to the DEAD box helicase family.</text>
</comment>
<dbReference type="EMBL" id="QRDJ01000006">
    <property type="protein sequence ID" value="REC95609.1"/>
    <property type="molecule type" value="Genomic_DNA"/>
</dbReference>
<evidence type="ECO:0000256" key="5">
    <source>
        <dbReference type="ARBA" id="ARBA00038437"/>
    </source>
</evidence>
<protein>
    <submittedName>
        <fullName evidence="11">ATP-dependent RNA helicase DbpA</fullName>
    </submittedName>
</protein>
<dbReference type="GO" id="GO:0003724">
    <property type="term" value="F:RNA helicase activity"/>
    <property type="evidence" value="ECO:0007669"/>
    <property type="project" value="InterPro"/>
</dbReference>
<dbReference type="AlphaFoldDB" id="A0A3D9DZ47"/>
<dbReference type="InterPro" id="IPR001650">
    <property type="entry name" value="Helicase_C-like"/>
</dbReference>
<evidence type="ECO:0000259" key="10">
    <source>
        <dbReference type="PROSITE" id="PS51195"/>
    </source>
</evidence>
<feature type="short sequence motif" description="Q motif" evidence="6">
    <location>
        <begin position="10"/>
        <end position="38"/>
    </location>
</feature>
<dbReference type="GO" id="GO:0016787">
    <property type="term" value="F:hydrolase activity"/>
    <property type="evidence" value="ECO:0007669"/>
    <property type="project" value="UniProtKB-KW"/>
</dbReference>
<dbReference type="PROSITE" id="PS51192">
    <property type="entry name" value="HELICASE_ATP_BIND_1"/>
    <property type="match status" value="1"/>
</dbReference>
<accession>A0A3D9DZ47</accession>
<dbReference type="PROSITE" id="PS51195">
    <property type="entry name" value="Q_MOTIF"/>
    <property type="match status" value="1"/>
</dbReference>
<dbReference type="GO" id="GO:0003676">
    <property type="term" value="F:nucleic acid binding"/>
    <property type="evidence" value="ECO:0007669"/>
    <property type="project" value="InterPro"/>
</dbReference>
<dbReference type="CDD" id="cd18787">
    <property type="entry name" value="SF2_C_DEAD"/>
    <property type="match status" value="1"/>
</dbReference>
<feature type="domain" description="Helicase C-terminal" evidence="9">
    <location>
        <begin position="222"/>
        <end position="385"/>
    </location>
</feature>
<dbReference type="PANTHER" id="PTHR47959">
    <property type="entry name" value="ATP-DEPENDENT RNA HELICASE RHLE-RELATED"/>
    <property type="match status" value="1"/>
</dbReference>
<keyword evidence="4 7" id="KW-0067">ATP-binding</keyword>
<gene>
    <name evidence="11" type="ORF">C8D72_0262</name>
</gene>
<dbReference type="PROSITE" id="PS00039">
    <property type="entry name" value="DEAD_ATP_HELICASE"/>
    <property type="match status" value="1"/>
</dbReference>
<organism evidence="11 12">
    <name type="scientific">Kushneria indalinina DSM 14324</name>
    <dbReference type="NCBI Taxonomy" id="1122140"/>
    <lineage>
        <taxon>Bacteria</taxon>
        <taxon>Pseudomonadati</taxon>
        <taxon>Pseudomonadota</taxon>
        <taxon>Gammaproteobacteria</taxon>
        <taxon>Oceanospirillales</taxon>
        <taxon>Halomonadaceae</taxon>
        <taxon>Kushneria</taxon>
    </lineage>
</organism>
<proteinExistence type="inferred from homology"/>
<dbReference type="SMART" id="SM00487">
    <property type="entry name" value="DEXDc"/>
    <property type="match status" value="1"/>
</dbReference>
<dbReference type="PROSITE" id="PS51194">
    <property type="entry name" value="HELICASE_CTER"/>
    <property type="match status" value="1"/>
</dbReference>
<dbReference type="PANTHER" id="PTHR47959:SF1">
    <property type="entry name" value="ATP-DEPENDENT RNA HELICASE DBPA"/>
    <property type="match status" value="1"/>
</dbReference>
<dbReference type="InterPro" id="IPR014001">
    <property type="entry name" value="Helicase_ATP-bd"/>
</dbReference>
<dbReference type="SMART" id="SM00490">
    <property type="entry name" value="HELICc"/>
    <property type="match status" value="1"/>
</dbReference>